<keyword evidence="3" id="KW-1185">Reference proteome</keyword>
<dbReference type="Proteomes" id="UP001266305">
    <property type="component" value="Unassembled WGS sequence"/>
</dbReference>
<evidence type="ECO:0000256" key="1">
    <source>
        <dbReference type="SAM" id="MobiDB-lite"/>
    </source>
</evidence>
<evidence type="ECO:0000313" key="2">
    <source>
        <dbReference type="EMBL" id="KAK2105426.1"/>
    </source>
</evidence>
<feature type="non-terminal residue" evidence="2">
    <location>
        <position position="70"/>
    </location>
</feature>
<organism evidence="2 3">
    <name type="scientific">Saguinus oedipus</name>
    <name type="common">Cotton-top tamarin</name>
    <name type="synonym">Oedipomidas oedipus</name>
    <dbReference type="NCBI Taxonomy" id="9490"/>
    <lineage>
        <taxon>Eukaryota</taxon>
        <taxon>Metazoa</taxon>
        <taxon>Chordata</taxon>
        <taxon>Craniata</taxon>
        <taxon>Vertebrata</taxon>
        <taxon>Euteleostomi</taxon>
        <taxon>Mammalia</taxon>
        <taxon>Eutheria</taxon>
        <taxon>Euarchontoglires</taxon>
        <taxon>Primates</taxon>
        <taxon>Haplorrhini</taxon>
        <taxon>Platyrrhini</taxon>
        <taxon>Cebidae</taxon>
        <taxon>Callitrichinae</taxon>
        <taxon>Saguinus</taxon>
    </lineage>
</organism>
<gene>
    <name evidence="2" type="ORF">P7K49_014940</name>
</gene>
<sequence length="70" mass="7371">MEGCPSERGHVPPTSYVPVPGWSCLPRSRRKPSPVLVLGASSLHQPLQHNAASQMHREAAAPAGPTLGPL</sequence>
<name>A0ABQ9V8E5_SAGOE</name>
<proteinExistence type="predicted"/>
<dbReference type="EMBL" id="JASSZA010000007">
    <property type="protein sequence ID" value="KAK2105426.1"/>
    <property type="molecule type" value="Genomic_DNA"/>
</dbReference>
<protein>
    <submittedName>
        <fullName evidence="2">Uncharacterized protein</fullName>
    </submittedName>
</protein>
<reference evidence="2 3" key="1">
    <citation type="submission" date="2023-05" db="EMBL/GenBank/DDBJ databases">
        <title>B98-5 Cell Line De Novo Hybrid Assembly: An Optical Mapping Approach.</title>
        <authorList>
            <person name="Kananen K."/>
            <person name="Auerbach J.A."/>
            <person name="Kautto E."/>
            <person name="Blachly J.S."/>
        </authorList>
    </citation>
    <scope>NUCLEOTIDE SEQUENCE [LARGE SCALE GENOMIC DNA]</scope>
    <source>
        <strain evidence="2">B95-8</strain>
        <tissue evidence="2">Cell line</tissue>
    </source>
</reference>
<accession>A0ABQ9V8E5</accession>
<evidence type="ECO:0000313" key="3">
    <source>
        <dbReference type="Proteomes" id="UP001266305"/>
    </source>
</evidence>
<feature type="region of interest" description="Disordered" evidence="1">
    <location>
        <begin position="1"/>
        <end position="20"/>
    </location>
</feature>
<comment type="caution">
    <text evidence="2">The sequence shown here is derived from an EMBL/GenBank/DDBJ whole genome shotgun (WGS) entry which is preliminary data.</text>
</comment>
<feature type="compositionally biased region" description="Low complexity" evidence="1">
    <location>
        <begin position="60"/>
        <end position="70"/>
    </location>
</feature>
<feature type="region of interest" description="Disordered" evidence="1">
    <location>
        <begin position="48"/>
        <end position="70"/>
    </location>
</feature>
<feature type="compositionally biased region" description="Basic and acidic residues" evidence="1">
    <location>
        <begin position="1"/>
        <end position="10"/>
    </location>
</feature>